<dbReference type="InterPro" id="IPR015882">
    <property type="entry name" value="HEX_bac_N"/>
</dbReference>
<sequence length="546" mass="60600">MKTAHDLIPQPTHHQQHGHDLDVTALTAITAHPRDHDTAHLLATRLHQGTGHHIPVTTTPTDQPAITLTSTTDHDPTAIPQPGDEDHTLTIDHTGIHINATTPAGVSRAATTLLQLLPPHALRRAPIEHSTLPHTTITDRPRLPWRGLTIDTARHYIPKPDLFTLIDQAWLHKINVIQLHLTDDQGWRIDIPTRPELRRTAAWRTETTTGHALQENPGDRTPHGGHYSLADLREINAYARRRHILLVPEINLPGHTRAALAAYPEIGTGRHRPVATTFGVFSEVMEPTETALAFTRDVLDTVVGVFDSPVIHIGGDEIPLDQWSRSPRARRLLDELGTDDLRRVQGWFVHAVADHLAGHGRRIAGWDEVLAAGAPSDTIVTVWRNAGYAERAVERGHQVIIGPETHAYLDHYESDDAREPLRIHGHTDIAGLEAWDPVPAGLDDRDVLGAQCQIFTEYLPTLRDIEYSLHPRLAAFADAAWSSRAARADAPVSDRIDRTHLDRLAALGVNYRPPAGPHPWQSGGTGPRERWDHGNFHHKELDADAH</sequence>
<dbReference type="InterPro" id="IPR025705">
    <property type="entry name" value="Beta_hexosaminidase_sua/sub"/>
</dbReference>
<evidence type="ECO:0000259" key="7">
    <source>
        <dbReference type="Pfam" id="PF00728"/>
    </source>
</evidence>
<dbReference type="Pfam" id="PF00728">
    <property type="entry name" value="Glyco_hydro_20"/>
    <property type="match status" value="1"/>
</dbReference>
<evidence type="ECO:0000256" key="5">
    <source>
        <dbReference type="ARBA" id="ARBA00023295"/>
    </source>
</evidence>
<dbReference type="EC" id="3.2.1.52" evidence="3"/>
<dbReference type="EMBL" id="JBHSDK010000034">
    <property type="protein sequence ID" value="MFC4337471.1"/>
    <property type="molecule type" value="Genomic_DNA"/>
</dbReference>
<evidence type="ECO:0000313" key="9">
    <source>
        <dbReference type="EMBL" id="MFC4337471.1"/>
    </source>
</evidence>
<dbReference type="PANTHER" id="PTHR22600">
    <property type="entry name" value="BETA-HEXOSAMINIDASE"/>
    <property type="match status" value="1"/>
</dbReference>
<keyword evidence="5" id="KW-0326">Glycosidase</keyword>
<evidence type="ECO:0000256" key="4">
    <source>
        <dbReference type="ARBA" id="ARBA00022801"/>
    </source>
</evidence>
<dbReference type="SUPFAM" id="SSF55545">
    <property type="entry name" value="beta-N-acetylhexosaminidase-like domain"/>
    <property type="match status" value="1"/>
</dbReference>
<evidence type="ECO:0000256" key="6">
    <source>
        <dbReference type="SAM" id="MobiDB-lite"/>
    </source>
</evidence>
<dbReference type="InterPro" id="IPR029018">
    <property type="entry name" value="Hex-like_dom2"/>
</dbReference>
<dbReference type="Proteomes" id="UP001595823">
    <property type="component" value="Unassembled WGS sequence"/>
</dbReference>
<dbReference type="PRINTS" id="PR00738">
    <property type="entry name" value="GLHYDRLASE20"/>
</dbReference>
<keyword evidence="10" id="KW-1185">Reference proteome</keyword>
<reference evidence="10" key="1">
    <citation type="journal article" date="2019" name="Int. J. Syst. Evol. Microbiol.">
        <title>The Global Catalogue of Microorganisms (GCM) 10K type strain sequencing project: providing services to taxonomists for standard genome sequencing and annotation.</title>
        <authorList>
            <consortium name="The Broad Institute Genomics Platform"/>
            <consortium name="The Broad Institute Genome Sequencing Center for Infectious Disease"/>
            <person name="Wu L."/>
            <person name="Ma J."/>
        </authorList>
    </citation>
    <scope>NUCLEOTIDE SEQUENCE [LARGE SCALE GENOMIC DNA]</scope>
    <source>
        <strain evidence="10">IBRC-M 10908</strain>
    </source>
</reference>
<feature type="region of interest" description="Disordered" evidence="6">
    <location>
        <begin position="512"/>
        <end position="534"/>
    </location>
</feature>
<evidence type="ECO:0000256" key="2">
    <source>
        <dbReference type="ARBA" id="ARBA00006285"/>
    </source>
</evidence>
<name>A0ABV8U300_9ACTN</name>
<evidence type="ECO:0000313" key="10">
    <source>
        <dbReference type="Proteomes" id="UP001595823"/>
    </source>
</evidence>
<feature type="domain" description="Glycoside hydrolase family 20 catalytic" evidence="7">
    <location>
        <begin position="144"/>
        <end position="483"/>
    </location>
</feature>
<comment type="caution">
    <text evidence="9">The sequence shown here is derived from an EMBL/GenBank/DDBJ whole genome shotgun (WGS) entry which is preliminary data.</text>
</comment>
<dbReference type="Gene3D" id="3.30.379.10">
    <property type="entry name" value="Chitobiase/beta-hexosaminidase domain 2-like"/>
    <property type="match status" value="1"/>
</dbReference>
<keyword evidence="4" id="KW-0378">Hydrolase</keyword>
<organism evidence="9 10">
    <name type="scientific">Salininema proteolyticum</name>
    <dbReference type="NCBI Taxonomy" id="1607685"/>
    <lineage>
        <taxon>Bacteria</taxon>
        <taxon>Bacillati</taxon>
        <taxon>Actinomycetota</taxon>
        <taxon>Actinomycetes</taxon>
        <taxon>Glycomycetales</taxon>
        <taxon>Glycomycetaceae</taxon>
        <taxon>Salininema</taxon>
    </lineage>
</organism>
<dbReference type="InterPro" id="IPR017853">
    <property type="entry name" value="GH"/>
</dbReference>
<comment type="catalytic activity">
    <reaction evidence="1">
        <text>Hydrolysis of terminal non-reducing N-acetyl-D-hexosamine residues in N-acetyl-beta-D-hexosaminides.</text>
        <dbReference type="EC" id="3.2.1.52"/>
    </reaction>
</comment>
<dbReference type="InterPro" id="IPR015883">
    <property type="entry name" value="Glyco_hydro_20_cat"/>
</dbReference>
<dbReference type="PANTHER" id="PTHR22600:SF57">
    <property type="entry name" value="BETA-N-ACETYLHEXOSAMINIDASE"/>
    <property type="match status" value="1"/>
</dbReference>
<evidence type="ECO:0000259" key="8">
    <source>
        <dbReference type="Pfam" id="PF02838"/>
    </source>
</evidence>
<feature type="domain" description="Beta-hexosaminidase bacterial type N-terminal" evidence="8">
    <location>
        <begin position="5"/>
        <end position="139"/>
    </location>
</feature>
<evidence type="ECO:0000256" key="1">
    <source>
        <dbReference type="ARBA" id="ARBA00001231"/>
    </source>
</evidence>
<dbReference type="Pfam" id="PF02838">
    <property type="entry name" value="Glyco_hydro_20b"/>
    <property type="match status" value="1"/>
</dbReference>
<dbReference type="SUPFAM" id="SSF51445">
    <property type="entry name" value="(Trans)glycosidases"/>
    <property type="match status" value="1"/>
</dbReference>
<accession>A0ABV8U300</accession>
<protein>
    <recommendedName>
        <fullName evidence="3">beta-N-acetylhexosaminidase</fullName>
        <ecNumber evidence="3">3.2.1.52</ecNumber>
    </recommendedName>
</protein>
<evidence type="ECO:0000256" key="3">
    <source>
        <dbReference type="ARBA" id="ARBA00012663"/>
    </source>
</evidence>
<dbReference type="RefSeq" id="WP_380624497.1">
    <property type="nucleotide sequence ID" value="NZ_JBHSDK010000034.1"/>
</dbReference>
<dbReference type="Gene3D" id="3.20.20.80">
    <property type="entry name" value="Glycosidases"/>
    <property type="match status" value="1"/>
</dbReference>
<comment type="similarity">
    <text evidence="2">Belongs to the glycosyl hydrolase 20 family.</text>
</comment>
<proteinExistence type="inferred from homology"/>
<gene>
    <name evidence="9" type="ORF">ACFPET_19935</name>
</gene>